<dbReference type="GO" id="GO:0071555">
    <property type="term" value="P:cell wall organization"/>
    <property type="evidence" value="ECO:0007669"/>
    <property type="project" value="UniProtKB-KW"/>
</dbReference>
<keyword evidence="6" id="KW-0808">Transferase</keyword>
<dbReference type="EMBL" id="WHJE01000005">
    <property type="protein sequence ID" value="KAE8765781.1"/>
    <property type="molecule type" value="Genomic_DNA"/>
</dbReference>
<sequence>MCAGDVVRAREASARWSDETVRWDRGSRGRVWVCTQPNNGVHFVKGNGFARFWQEPATCVTRSGTPRRRFGNPSTAVPRRPNMSEIYFPTVRGRSLRAMSALPPSSARAVRPRQLVALMLAFVLAAGTGGVLVAGLVMPAVGAAGTVATASTDLFEDLPGELAIPQPSQQSVMLAADGSPIATFYLENRIVVGLDQISEHVQHAVVAVEDRRFYTHKGIDPEGMLRAAANNVAGGQLEGASTLTQQYVKNVLIEAGRVSGDEDAIKTATETSLGRKLREARLAVGLEEQVSKDDILEGYLNIAQFGPSVWGVEAASRHYFNTSAADLGIGQAALLAGITQSPARWDPVAHPDSAEKRRNEVLGDMLRERYITEQEYEEAVAVPVPDMLDVQNTPNGCNAAGIAAYFCEYVVKDLMNNEGWGKDRAERSQMLMRGGLTIHTTLDLARQQAAYDSVVASVPVNDPSGIKMAMSSVEPGTGKIVAMVQNTNYGEASETDPSAMKLNLNVGTSHGGGQGFQSGSSFKVFTLIEWLETGHSLGDLVNAKNKIFPRASWNISCAPEYKADYNTASNLEGIPTSSKMTVLDATRQSINLTFLDMANQMDMCDIVGNAASMGLKQGNGEPLTPNPAAVLGTNTVTPLDQANAFATLAAGGTYCTPVAVTKVTDRAGNEVPVPPSSCTKVLEPDVVNGVNYALQQVVTRGGTGKNAVLPGRPAAGKTGTANDETHAWFVGYTPQLSGAVWMGHSQGDKSMMYTTINGRYNRWVFGGSYPAQAWQRYMTRALEGVPVQSFAQPGSRQLYGDRVALPGVVGRSVDEARAILRDRGFDVTVADPVTSGSPAGTVAQTNPGPGVRVRPGSSVTLVPSSGPAPEPEPSPEPPAEAKPAKDKPAKDKPPAEAAPAAQPNSA</sequence>
<dbReference type="InterPro" id="IPR001264">
    <property type="entry name" value="Glyco_trans_51"/>
</dbReference>
<dbReference type="CDD" id="cd06577">
    <property type="entry name" value="PASTA_pknB"/>
    <property type="match status" value="1"/>
</dbReference>
<comment type="similarity">
    <text evidence="2">In the N-terminal section; belongs to the glycosyltransferase 51 family.</text>
</comment>
<evidence type="ECO:0000256" key="4">
    <source>
        <dbReference type="ARBA" id="ARBA00022670"/>
    </source>
</evidence>
<evidence type="ECO:0000256" key="14">
    <source>
        <dbReference type="SAM" id="MobiDB-lite"/>
    </source>
</evidence>
<comment type="caution">
    <text evidence="17">The sequence shown here is derived from an EMBL/GenBank/DDBJ whole genome shotgun (WGS) entry which is preliminary data.</text>
</comment>
<name>A0A7J5UU13_9MICO</name>
<dbReference type="Pfam" id="PF03793">
    <property type="entry name" value="PASTA"/>
    <property type="match status" value="1"/>
</dbReference>
<dbReference type="SUPFAM" id="SSF56601">
    <property type="entry name" value="beta-lactamase/transpeptidase-like"/>
    <property type="match status" value="1"/>
</dbReference>
<dbReference type="Gene3D" id="1.10.3810.10">
    <property type="entry name" value="Biosynthetic peptidoglycan transglycosylase-like"/>
    <property type="match status" value="1"/>
</dbReference>
<dbReference type="GO" id="GO:0008360">
    <property type="term" value="P:regulation of cell shape"/>
    <property type="evidence" value="ECO:0007669"/>
    <property type="project" value="UniProtKB-KW"/>
</dbReference>
<keyword evidence="9" id="KW-0573">Peptidoglycan synthesis</keyword>
<comment type="catalytic activity">
    <reaction evidence="12">
        <text>Preferential cleavage: (Ac)2-L-Lys-D-Ala-|-D-Ala. Also transpeptidation of peptidyl-alanyl moieties that are N-acyl substituents of D-alanine.</text>
        <dbReference type="EC" id="3.4.16.4"/>
    </reaction>
</comment>
<evidence type="ECO:0000256" key="5">
    <source>
        <dbReference type="ARBA" id="ARBA00022676"/>
    </source>
</evidence>
<evidence type="ECO:0000256" key="11">
    <source>
        <dbReference type="ARBA" id="ARBA00023316"/>
    </source>
</evidence>
<keyword evidence="18" id="KW-1185">Reference proteome</keyword>
<feature type="compositionally biased region" description="Polar residues" evidence="14">
    <location>
        <begin position="834"/>
        <end position="847"/>
    </location>
</feature>
<comment type="similarity">
    <text evidence="1">In the C-terminal section; belongs to the transpeptidase family.</text>
</comment>
<keyword evidence="15" id="KW-0472">Membrane</keyword>
<dbReference type="AlphaFoldDB" id="A0A7J5UU13"/>
<evidence type="ECO:0000256" key="2">
    <source>
        <dbReference type="ARBA" id="ARBA00007739"/>
    </source>
</evidence>
<dbReference type="InterPro" id="IPR012338">
    <property type="entry name" value="Beta-lactam/transpept-like"/>
</dbReference>
<gene>
    <name evidence="17" type="ORF">GB883_02415</name>
</gene>
<dbReference type="PROSITE" id="PS51178">
    <property type="entry name" value="PASTA"/>
    <property type="match status" value="1"/>
</dbReference>
<dbReference type="Gene3D" id="3.40.710.10">
    <property type="entry name" value="DD-peptidase/beta-lactamase superfamily"/>
    <property type="match status" value="1"/>
</dbReference>
<dbReference type="InterPro" id="IPR005543">
    <property type="entry name" value="PASTA_dom"/>
</dbReference>
<comment type="catalytic activity">
    <reaction evidence="13">
        <text>[GlcNAc-(1-&gt;4)-Mur2Ac(oyl-L-Ala-gamma-D-Glu-L-Lys-D-Ala-D-Ala)](n)-di-trans,octa-cis-undecaprenyl diphosphate + beta-D-GlcNAc-(1-&gt;4)-Mur2Ac(oyl-L-Ala-gamma-D-Glu-L-Lys-D-Ala-D-Ala)-di-trans,octa-cis-undecaprenyl diphosphate = [GlcNAc-(1-&gt;4)-Mur2Ac(oyl-L-Ala-gamma-D-Glu-L-Lys-D-Ala-D-Ala)](n+1)-di-trans,octa-cis-undecaprenyl diphosphate + di-trans,octa-cis-undecaprenyl diphosphate + H(+)</text>
        <dbReference type="Rhea" id="RHEA:23708"/>
        <dbReference type="Rhea" id="RHEA-COMP:9602"/>
        <dbReference type="Rhea" id="RHEA-COMP:9603"/>
        <dbReference type="ChEBI" id="CHEBI:15378"/>
        <dbReference type="ChEBI" id="CHEBI:58405"/>
        <dbReference type="ChEBI" id="CHEBI:60033"/>
        <dbReference type="ChEBI" id="CHEBI:78435"/>
        <dbReference type="EC" id="2.4.99.28"/>
    </reaction>
</comment>
<keyword evidence="15" id="KW-0812">Transmembrane</keyword>
<dbReference type="OrthoDB" id="9766909at2"/>
<organism evidence="17 18">
    <name type="scientific">Georgenia thermotolerans</name>
    <dbReference type="NCBI Taxonomy" id="527326"/>
    <lineage>
        <taxon>Bacteria</taxon>
        <taxon>Bacillati</taxon>
        <taxon>Actinomycetota</taxon>
        <taxon>Actinomycetes</taxon>
        <taxon>Micrococcales</taxon>
        <taxon>Bogoriellaceae</taxon>
        <taxon>Georgenia</taxon>
    </lineage>
</organism>
<evidence type="ECO:0000256" key="1">
    <source>
        <dbReference type="ARBA" id="ARBA00007090"/>
    </source>
</evidence>
<dbReference type="InterPro" id="IPR050396">
    <property type="entry name" value="Glycosyltr_51/Transpeptidase"/>
</dbReference>
<feature type="region of interest" description="Disordered" evidence="14">
    <location>
        <begin position="831"/>
        <end position="906"/>
    </location>
</feature>
<evidence type="ECO:0000256" key="8">
    <source>
        <dbReference type="ARBA" id="ARBA00022960"/>
    </source>
</evidence>
<keyword evidence="5" id="KW-0328">Glycosyltransferase</keyword>
<dbReference type="InterPro" id="IPR001460">
    <property type="entry name" value="PCN-bd_Tpept"/>
</dbReference>
<reference evidence="17 18" key="1">
    <citation type="submission" date="2019-10" db="EMBL/GenBank/DDBJ databases">
        <title>Georgenia wutianyii sp. nov. and Georgenia yuyongxinii sp. nov. isolated from plateau pika (Ochotona curzoniae) in the Qinghai-Tibet plateau of China.</title>
        <authorList>
            <person name="Tian Z."/>
        </authorList>
    </citation>
    <scope>NUCLEOTIDE SEQUENCE [LARGE SCALE GENOMIC DNA]</scope>
    <source>
        <strain evidence="17 18">DSM 21501</strain>
    </source>
</reference>
<keyword evidence="11" id="KW-0961">Cell wall biogenesis/degradation</keyword>
<dbReference type="PANTHER" id="PTHR32282:SF33">
    <property type="entry name" value="PEPTIDOGLYCAN GLYCOSYLTRANSFERASE"/>
    <property type="match status" value="1"/>
</dbReference>
<keyword evidence="7" id="KW-0378">Hydrolase</keyword>
<feature type="transmembrane region" description="Helical" evidence="15">
    <location>
        <begin position="115"/>
        <end position="138"/>
    </location>
</feature>
<evidence type="ECO:0000256" key="15">
    <source>
        <dbReference type="SAM" id="Phobius"/>
    </source>
</evidence>
<dbReference type="FunFam" id="1.10.3810.10:FF:000001">
    <property type="entry name" value="Penicillin-binding protein 1A"/>
    <property type="match status" value="1"/>
</dbReference>
<dbReference type="InterPro" id="IPR023346">
    <property type="entry name" value="Lysozyme-like_dom_sf"/>
</dbReference>
<dbReference type="Pfam" id="PF00905">
    <property type="entry name" value="Transpeptidase"/>
    <property type="match status" value="1"/>
</dbReference>
<evidence type="ECO:0000256" key="13">
    <source>
        <dbReference type="ARBA" id="ARBA00049902"/>
    </source>
</evidence>
<dbReference type="Pfam" id="PF00912">
    <property type="entry name" value="Transgly"/>
    <property type="match status" value="1"/>
</dbReference>
<evidence type="ECO:0000256" key="7">
    <source>
        <dbReference type="ARBA" id="ARBA00022801"/>
    </source>
</evidence>
<dbReference type="GO" id="GO:0009002">
    <property type="term" value="F:serine-type D-Ala-D-Ala carboxypeptidase activity"/>
    <property type="evidence" value="ECO:0007669"/>
    <property type="project" value="UniProtKB-EC"/>
</dbReference>
<dbReference type="GO" id="GO:0008955">
    <property type="term" value="F:peptidoglycan glycosyltransferase activity"/>
    <property type="evidence" value="ECO:0007669"/>
    <property type="project" value="UniProtKB-EC"/>
</dbReference>
<evidence type="ECO:0000256" key="10">
    <source>
        <dbReference type="ARBA" id="ARBA00023268"/>
    </source>
</evidence>
<proteinExistence type="inferred from homology"/>
<feature type="compositionally biased region" description="Low complexity" evidence="14">
    <location>
        <begin position="895"/>
        <end position="906"/>
    </location>
</feature>
<evidence type="ECO:0000313" key="17">
    <source>
        <dbReference type="EMBL" id="KAE8765781.1"/>
    </source>
</evidence>
<evidence type="ECO:0000313" key="18">
    <source>
        <dbReference type="Proteomes" id="UP000451860"/>
    </source>
</evidence>
<dbReference type="GO" id="GO:0008658">
    <property type="term" value="F:penicillin binding"/>
    <property type="evidence" value="ECO:0007669"/>
    <property type="project" value="InterPro"/>
</dbReference>
<dbReference type="GO" id="GO:0030288">
    <property type="term" value="C:outer membrane-bounded periplasmic space"/>
    <property type="evidence" value="ECO:0007669"/>
    <property type="project" value="TreeGrafter"/>
</dbReference>
<evidence type="ECO:0000256" key="12">
    <source>
        <dbReference type="ARBA" id="ARBA00034000"/>
    </source>
</evidence>
<evidence type="ECO:0000256" key="9">
    <source>
        <dbReference type="ARBA" id="ARBA00022984"/>
    </source>
</evidence>
<evidence type="ECO:0000256" key="3">
    <source>
        <dbReference type="ARBA" id="ARBA00022645"/>
    </source>
</evidence>
<evidence type="ECO:0000256" key="6">
    <source>
        <dbReference type="ARBA" id="ARBA00022679"/>
    </source>
</evidence>
<keyword evidence="4" id="KW-0645">Protease</keyword>
<dbReference type="SMART" id="SM00740">
    <property type="entry name" value="PASTA"/>
    <property type="match status" value="1"/>
</dbReference>
<keyword evidence="3" id="KW-0121">Carboxypeptidase</keyword>
<evidence type="ECO:0000259" key="16">
    <source>
        <dbReference type="PROSITE" id="PS51178"/>
    </source>
</evidence>
<protein>
    <submittedName>
        <fullName evidence="17">PASTA domain-containing protein</fullName>
    </submittedName>
</protein>
<dbReference type="GO" id="GO:0009252">
    <property type="term" value="P:peptidoglycan biosynthetic process"/>
    <property type="evidence" value="ECO:0007669"/>
    <property type="project" value="UniProtKB-KW"/>
</dbReference>
<dbReference type="Gene3D" id="3.30.10.20">
    <property type="match status" value="1"/>
</dbReference>
<feature type="compositionally biased region" description="Basic and acidic residues" evidence="14">
    <location>
        <begin position="882"/>
        <end position="894"/>
    </location>
</feature>
<dbReference type="PANTHER" id="PTHR32282">
    <property type="entry name" value="BINDING PROTEIN TRANSPEPTIDASE, PUTATIVE-RELATED"/>
    <property type="match status" value="1"/>
</dbReference>
<dbReference type="Proteomes" id="UP000451860">
    <property type="component" value="Unassembled WGS sequence"/>
</dbReference>
<accession>A0A7J5UU13</accession>
<keyword evidence="8" id="KW-0133">Cell shape</keyword>
<keyword evidence="15" id="KW-1133">Transmembrane helix</keyword>
<dbReference type="InterPro" id="IPR036950">
    <property type="entry name" value="PBP_transglycosylase"/>
</dbReference>
<feature type="domain" description="PASTA" evidence="16">
    <location>
        <begin position="794"/>
        <end position="865"/>
    </location>
</feature>
<dbReference type="SUPFAM" id="SSF53955">
    <property type="entry name" value="Lysozyme-like"/>
    <property type="match status" value="1"/>
</dbReference>
<dbReference type="GO" id="GO:0006508">
    <property type="term" value="P:proteolysis"/>
    <property type="evidence" value="ECO:0007669"/>
    <property type="project" value="UniProtKB-KW"/>
</dbReference>
<keyword evidence="10" id="KW-0511">Multifunctional enzyme</keyword>
<feature type="compositionally biased region" description="Pro residues" evidence="14">
    <location>
        <begin position="866"/>
        <end position="880"/>
    </location>
</feature>